<dbReference type="Proteomes" id="UP000288805">
    <property type="component" value="Unassembled WGS sequence"/>
</dbReference>
<keyword evidence="1" id="KW-0611">Plant defense</keyword>
<proteinExistence type="predicted"/>
<dbReference type="InterPro" id="IPR032675">
    <property type="entry name" value="LRR_dom_sf"/>
</dbReference>
<dbReference type="InterPro" id="IPR050905">
    <property type="entry name" value="Plant_NBS-LRR"/>
</dbReference>
<protein>
    <recommendedName>
        <fullName evidence="4">Disease resistance protein</fullName>
    </recommendedName>
</protein>
<dbReference type="PANTHER" id="PTHR33463">
    <property type="entry name" value="NB-ARC DOMAIN-CONTAINING PROTEIN-RELATED"/>
    <property type="match status" value="1"/>
</dbReference>
<comment type="caution">
    <text evidence="2">The sequence shown here is derived from an EMBL/GenBank/DDBJ whole genome shotgun (WGS) entry which is preliminary data.</text>
</comment>
<organism evidence="2 3">
    <name type="scientific">Vitis vinifera</name>
    <name type="common">Grape</name>
    <dbReference type="NCBI Taxonomy" id="29760"/>
    <lineage>
        <taxon>Eukaryota</taxon>
        <taxon>Viridiplantae</taxon>
        <taxon>Streptophyta</taxon>
        <taxon>Embryophyta</taxon>
        <taxon>Tracheophyta</taxon>
        <taxon>Spermatophyta</taxon>
        <taxon>Magnoliopsida</taxon>
        <taxon>eudicotyledons</taxon>
        <taxon>Gunneridae</taxon>
        <taxon>Pentapetalae</taxon>
        <taxon>rosids</taxon>
        <taxon>Vitales</taxon>
        <taxon>Vitaceae</taxon>
        <taxon>Viteae</taxon>
        <taxon>Vitis</taxon>
    </lineage>
</organism>
<evidence type="ECO:0000256" key="1">
    <source>
        <dbReference type="ARBA" id="ARBA00022821"/>
    </source>
</evidence>
<evidence type="ECO:0008006" key="4">
    <source>
        <dbReference type="Google" id="ProtNLM"/>
    </source>
</evidence>
<reference evidence="2 3" key="1">
    <citation type="journal article" date="2018" name="PLoS Genet.">
        <title>Population sequencing reveals clonal diversity and ancestral inbreeding in the grapevine cultivar Chardonnay.</title>
        <authorList>
            <person name="Roach M.J."/>
            <person name="Johnson D.L."/>
            <person name="Bohlmann J."/>
            <person name="van Vuuren H.J."/>
            <person name="Jones S.J."/>
            <person name="Pretorius I.S."/>
            <person name="Schmidt S.A."/>
            <person name="Borneman A.R."/>
        </authorList>
    </citation>
    <scope>NUCLEOTIDE SEQUENCE [LARGE SCALE GENOMIC DNA]</scope>
    <source>
        <strain evidence="3">cv. Chardonnay</strain>
        <tissue evidence="2">Leaf</tissue>
    </source>
</reference>
<dbReference type="SUPFAM" id="SSF52058">
    <property type="entry name" value="L domain-like"/>
    <property type="match status" value="1"/>
</dbReference>
<dbReference type="PANTHER" id="PTHR33463:SF198">
    <property type="entry name" value="RPP4C3"/>
    <property type="match status" value="1"/>
</dbReference>
<evidence type="ECO:0000313" key="2">
    <source>
        <dbReference type="EMBL" id="RVW53422.1"/>
    </source>
</evidence>
<evidence type="ECO:0000313" key="3">
    <source>
        <dbReference type="Proteomes" id="UP000288805"/>
    </source>
</evidence>
<gene>
    <name evidence="2" type="ORF">CK203_095695</name>
</gene>
<dbReference type="AlphaFoldDB" id="A0A438F1A0"/>
<dbReference type="Gene3D" id="3.80.10.10">
    <property type="entry name" value="Ribonuclease Inhibitor"/>
    <property type="match status" value="1"/>
</dbReference>
<dbReference type="EMBL" id="QGNW01001146">
    <property type="protein sequence ID" value="RVW53422.1"/>
    <property type="molecule type" value="Genomic_DNA"/>
</dbReference>
<accession>A0A438F1A0</accession>
<name>A0A438F1A0_VITVI</name>
<sequence>MRKNPTDLLKYVMGLDLFGYIHSLEQTRNKLLTRVEILKASSLLLEVEDGRNCEAPSLFFMEEGNRFVRMHDVVRDVAKTIASKDPHHRFAVKEDVRLQEWEKRDDTFFKEMKEVGVLSLFRIDLTQLPSSLHFFSNLRTLCLHRCRTFKDITILGEPKKLQILSLVDCEILVFPKEIMQLTDLRMLNLMDSTILDPRNVKSSLSRLEYLCMRISFDPWESGGVDGGRRNGWLSELKHLSCLRALQLQILRSGLPSEDVSFENLTRYDISIGYRPCQYGETKTSRRLKLYKIKGPDMVKCFSKLLKTTEVLALDRLGDTKHFVYELDCDGFLQLKYLYISRSDVMQYIMNTMEMEWVDPPHSAFPLLEELRLAFLLNLEAVCHGPIPMGCFANLRVLIIEECNSLKYIIWLPTTQARESVQVFPQLVSLKLERLPNLINFYSTGTSGSQEPGSSFFNQVALPELESLHLNPMDNVRTVWDNQDPVASVAKGLVQLKVLEIFDCGVEEIVANENGLEEVPIFLFPRLTSLKLTKLDQLKRFYRDKYTLGCPLLKTLVVCNCDEVELLLQEKVLKVKLINNLSS</sequence>